<accession>A0ABX8XMD5</accession>
<keyword evidence="3" id="KW-1185">Reference proteome</keyword>
<dbReference type="Gene3D" id="3.40.630.30">
    <property type="match status" value="1"/>
</dbReference>
<reference evidence="2 3" key="1">
    <citation type="submission" date="2021-08" db="EMBL/GenBank/DDBJ databases">
        <authorList>
            <person name="Ping M."/>
        </authorList>
    </citation>
    <scope>NUCLEOTIDE SEQUENCE [LARGE SCALE GENOMIC DNA]</scope>
    <source>
        <strain evidence="2 3">MG28</strain>
    </source>
</reference>
<gene>
    <name evidence="2" type="ORF">K1J60_10040</name>
</gene>
<sequence>MSQHPVTLTRITLDDWRAVHTWARLPEVCRFQPWGPNTEEQTHAFVKAAVEAWSSTPQQRFAHVARLGDDVVGMGELQVRSHRHRQGEISYIVHPRAWGKGVGTEIGRRLLAHGFARLGLHRIFATCDPRNVGSSRVLTKLGMTYEGRLRHTAWIRDGWRDSLVFSVLDEEWSAENAEECRGWDTWSSA</sequence>
<evidence type="ECO:0000313" key="3">
    <source>
        <dbReference type="Proteomes" id="UP000827138"/>
    </source>
</evidence>
<dbReference type="RefSeq" id="WP_220645911.1">
    <property type="nucleotide sequence ID" value="NZ_CP080647.1"/>
</dbReference>
<dbReference type="InterPro" id="IPR051908">
    <property type="entry name" value="Ribosomal_N-acetyltransferase"/>
</dbReference>
<dbReference type="InterPro" id="IPR016181">
    <property type="entry name" value="Acyl_CoA_acyltransferase"/>
</dbReference>
<proteinExistence type="predicted"/>
<evidence type="ECO:0000259" key="1">
    <source>
        <dbReference type="PROSITE" id="PS51186"/>
    </source>
</evidence>
<dbReference type="CDD" id="cd04301">
    <property type="entry name" value="NAT_SF"/>
    <property type="match status" value="1"/>
</dbReference>
<dbReference type="InterPro" id="IPR000182">
    <property type="entry name" value="GNAT_dom"/>
</dbReference>
<dbReference type="SUPFAM" id="SSF55729">
    <property type="entry name" value="Acyl-CoA N-acyltransferases (Nat)"/>
    <property type="match status" value="1"/>
</dbReference>
<name>A0ABX8XMD5_9ACTN</name>
<organism evidence="2 3">
    <name type="scientific">Streptomyces akebiae</name>
    <dbReference type="NCBI Taxonomy" id="2865673"/>
    <lineage>
        <taxon>Bacteria</taxon>
        <taxon>Bacillati</taxon>
        <taxon>Actinomycetota</taxon>
        <taxon>Actinomycetes</taxon>
        <taxon>Kitasatosporales</taxon>
        <taxon>Streptomycetaceae</taxon>
        <taxon>Streptomyces</taxon>
    </lineage>
</organism>
<dbReference type="Proteomes" id="UP000827138">
    <property type="component" value="Chromosome"/>
</dbReference>
<dbReference type="PROSITE" id="PS51186">
    <property type="entry name" value="GNAT"/>
    <property type="match status" value="1"/>
</dbReference>
<dbReference type="PANTHER" id="PTHR43441:SF11">
    <property type="entry name" value="RIBOSOMAL-PROTEIN-SERINE ACETYLTRANSFERASE"/>
    <property type="match status" value="1"/>
</dbReference>
<dbReference type="PANTHER" id="PTHR43441">
    <property type="entry name" value="RIBOSOMAL-PROTEIN-SERINE ACETYLTRANSFERASE"/>
    <property type="match status" value="1"/>
</dbReference>
<protein>
    <submittedName>
        <fullName evidence="2">GNAT family N-acetyltransferase</fullName>
    </submittedName>
</protein>
<feature type="domain" description="N-acetyltransferase" evidence="1">
    <location>
        <begin position="6"/>
        <end position="170"/>
    </location>
</feature>
<dbReference type="Pfam" id="PF13302">
    <property type="entry name" value="Acetyltransf_3"/>
    <property type="match status" value="1"/>
</dbReference>
<evidence type="ECO:0000313" key="2">
    <source>
        <dbReference type="EMBL" id="QYX76807.1"/>
    </source>
</evidence>
<dbReference type="EMBL" id="CP080647">
    <property type="protein sequence ID" value="QYX76807.1"/>
    <property type="molecule type" value="Genomic_DNA"/>
</dbReference>